<evidence type="ECO:0000313" key="3">
    <source>
        <dbReference type="EMBL" id="MBK5897268.1"/>
    </source>
</evidence>
<keyword evidence="2" id="KW-0472">Membrane</keyword>
<feature type="region of interest" description="Disordered" evidence="1">
    <location>
        <begin position="109"/>
        <end position="136"/>
    </location>
</feature>
<dbReference type="Pfam" id="PF20185">
    <property type="entry name" value="DUF6548"/>
    <property type="match status" value="1"/>
</dbReference>
<dbReference type="Proteomes" id="UP000604730">
    <property type="component" value="Unassembled WGS sequence"/>
</dbReference>
<keyword evidence="2" id="KW-1133">Transmembrane helix</keyword>
<evidence type="ECO:0000256" key="1">
    <source>
        <dbReference type="SAM" id="MobiDB-lite"/>
    </source>
</evidence>
<proteinExistence type="predicted"/>
<keyword evidence="2" id="KW-0812">Transmembrane</keyword>
<feature type="compositionally biased region" description="Polar residues" evidence="1">
    <location>
        <begin position="119"/>
        <end position="136"/>
    </location>
</feature>
<dbReference type="EMBL" id="JAEPRJ010000001">
    <property type="protein sequence ID" value="MBK5897268.1"/>
    <property type="molecule type" value="Genomic_DNA"/>
</dbReference>
<evidence type="ECO:0008006" key="5">
    <source>
        <dbReference type="Google" id="ProtNLM"/>
    </source>
</evidence>
<feature type="transmembrane region" description="Helical" evidence="2">
    <location>
        <begin position="164"/>
        <end position="185"/>
    </location>
</feature>
<keyword evidence="4" id="KW-1185">Reference proteome</keyword>
<evidence type="ECO:0000313" key="4">
    <source>
        <dbReference type="Proteomes" id="UP000604730"/>
    </source>
</evidence>
<dbReference type="InterPro" id="IPR046678">
    <property type="entry name" value="DUF6548"/>
</dbReference>
<protein>
    <recommendedName>
        <fullName evidence="5">DUF4145 domain-containing protein</fullName>
    </recommendedName>
</protein>
<accession>A0ABS1IZF3</accession>
<dbReference type="RefSeq" id="WP_208428762.1">
    <property type="nucleotide sequence ID" value="NZ_JAEPRJ010000001.1"/>
</dbReference>
<reference evidence="3 4" key="1">
    <citation type="submission" date="2021-01" db="EMBL/GenBank/DDBJ databases">
        <title>Isolation and description of Catonella massiliensis sp. nov., a novel Catonella species, isolated from a stable periodontitis subject.</title>
        <authorList>
            <person name="Antezack A."/>
            <person name="Boxberger M."/>
            <person name="La Scola B."/>
            <person name="Monnet-Corti V."/>
        </authorList>
    </citation>
    <scope>NUCLEOTIDE SEQUENCE [LARGE SCALE GENOMIC DNA]</scope>
    <source>
        <strain evidence="3 4">Marseille-Q4567</strain>
    </source>
</reference>
<feature type="compositionally biased region" description="Basic and acidic residues" evidence="1">
    <location>
        <begin position="109"/>
        <end position="118"/>
    </location>
</feature>
<evidence type="ECO:0000256" key="2">
    <source>
        <dbReference type="SAM" id="Phobius"/>
    </source>
</evidence>
<organism evidence="3 4">
    <name type="scientific">Catonella massiliensis</name>
    <dbReference type="NCBI Taxonomy" id="2799636"/>
    <lineage>
        <taxon>Bacteria</taxon>
        <taxon>Bacillati</taxon>
        <taxon>Bacillota</taxon>
        <taxon>Clostridia</taxon>
        <taxon>Lachnospirales</taxon>
        <taxon>Lachnospiraceae</taxon>
        <taxon>Catonella</taxon>
    </lineage>
</organism>
<comment type="caution">
    <text evidence="3">The sequence shown here is derived from an EMBL/GenBank/DDBJ whole genome shotgun (WGS) entry which is preliminary data.</text>
</comment>
<gene>
    <name evidence="3" type="ORF">JJN12_05625</name>
</gene>
<sequence>MSHSNEEFMEAFKHLDKICKEIFNSEKGVTSYIDAMEKITNGDRYVSNWDYVLKRLKKLRHIRNQYAHEIGSSYDNICAPEDIEWLKSFYNEIMNTTDPLAQYRKATIKKQEKDKTTESKSMASVPNPSKLTQEISTPKSASYNQLHTLQSQCNDENEGDASRLGIVLIFVIATLITCGILYVAFYI</sequence>
<name>A0ABS1IZF3_9FIRM</name>